<dbReference type="EMBL" id="ML987210">
    <property type="protein sequence ID" value="KAF2241825.1"/>
    <property type="molecule type" value="Genomic_DNA"/>
</dbReference>
<dbReference type="RefSeq" id="XP_033676829.1">
    <property type="nucleotide sequence ID" value="XM_033822804.1"/>
</dbReference>
<feature type="non-terminal residue" evidence="1">
    <location>
        <position position="1"/>
    </location>
</feature>
<dbReference type="GeneID" id="54576134"/>
<dbReference type="Proteomes" id="UP000800094">
    <property type="component" value="Unassembled WGS sequence"/>
</dbReference>
<accession>A0A6A6HUH3</accession>
<sequence>IVDWEFSGWYPSYWEFATAMSASGRWDDDWHEWVREILSDWYLNEYVWIQILRQELWS</sequence>
<reference evidence="1" key="1">
    <citation type="journal article" date="2020" name="Stud. Mycol.">
        <title>101 Dothideomycetes genomes: a test case for predicting lifestyles and emergence of pathogens.</title>
        <authorList>
            <person name="Haridas S."/>
            <person name="Albert R."/>
            <person name="Binder M."/>
            <person name="Bloem J."/>
            <person name="Labutti K."/>
            <person name="Salamov A."/>
            <person name="Andreopoulos B."/>
            <person name="Baker S."/>
            <person name="Barry K."/>
            <person name="Bills G."/>
            <person name="Bluhm B."/>
            <person name="Cannon C."/>
            <person name="Castanera R."/>
            <person name="Culley D."/>
            <person name="Daum C."/>
            <person name="Ezra D."/>
            <person name="Gonzalez J."/>
            <person name="Henrissat B."/>
            <person name="Kuo A."/>
            <person name="Liang C."/>
            <person name="Lipzen A."/>
            <person name="Lutzoni F."/>
            <person name="Magnuson J."/>
            <person name="Mondo S."/>
            <person name="Nolan M."/>
            <person name="Ohm R."/>
            <person name="Pangilinan J."/>
            <person name="Park H.-J."/>
            <person name="Ramirez L."/>
            <person name="Alfaro M."/>
            <person name="Sun H."/>
            <person name="Tritt A."/>
            <person name="Yoshinaga Y."/>
            <person name="Zwiers L.-H."/>
            <person name="Turgeon B."/>
            <person name="Goodwin S."/>
            <person name="Spatafora J."/>
            <person name="Crous P."/>
            <person name="Grigoriev I."/>
        </authorList>
    </citation>
    <scope>NUCLEOTIDE SEQUENCE</scope>
    <source>
        <strain evidence="1">CBS 122368</strain>
    </source>
</reference>
<gene>
    <name evidence="1" type="ORF">BU26DRAFT_401220</name>
</gene>
<proteinExistence type="predicted"/>
<dbReference type="OrthoDB" id="4177236at2759"/>
<feature type="non-terminal residue" evidence="1">
    <location>
        <position position="58"/>
    </location>
</feature>
<organism evidence="1 2">
    <name type="scientific">Trematosphaeria pertusa</name>
    <dbReference type="NCBI Taxonomy" id="390896"/>
    <lineage>
        <taxon>Eukaryota</taxon>
        <taxon>Fungi</taxon>
        <taxon>Dikarya</taxon>
        <taxon>Ascomycota</taxon>
        <taxon>Pezizomycotina</taxon>
        <taxon>Dothideomycetes</taxon>
        <taxon>Pleosporomycetidae</taxon>
        <taxon>Pleosporales</taxon>
        <taxon>Massarineae</taxon>
        <taxon>Trematosphaeriaceae</taxon>
        <taxon>Trematosphaeria</taxon>
    </lineage>
</organism>
<evidence type="ECO:0000313" key="1">
    <source>
        <dbReference type="EMBL" id="KAF2241825.1"/>
    </source>
</evidence>
<name>A0A6A6HUH3_9PLEO</name>
<keyword evidence="2" id="KW-1185">Reference proteome</keyword>
<evidence type="ECO:0000313" key="2">
    <source>
        <dbReference type="Proteomes" id="UP000800094"/>
    </source>
</evidence>
<dbReference type="AlphaFoldDB" id="A0A6A6HUH3"/>
<protein>
    <recommendedName>
        <fullName evidence="3">Aminoglycoside phosphotransferase domain-containing protein</fullName>
    </recommendedName>
</protein>
<evidence type="ECO:0008006" key="3">
    <source>
        <dbReference type="Google" id="ProtNLM"/>
    </source>
</evidence>